<dbReference type="SUPFAM" id="SSF46689">
    <property type="entry name" value="Homeodomain-like"/>
    <property type="match status" value="2"/>
</dbReference>
<feature type="compositionally biased region" description="Polar residues" evidence="2">
    <location>
        <begin position="163"/>
        <end position="173"/>
    </location>
</feature>
<dbReference type="GO" id="GO:0010597">
    <property type="term" value="P:green leaf volatile biosynthetic process"/>
    <property type="evidence" value="ECO:0007669"/>
    <property type="project" value="UniProtKB-ARBA"/>
</dbReference>
<feature type="region of interest" description="Disordered" evidence="2">
    <location>
        <begin position="487"/>
        <end position="524"/>
    </location>
</feature>
<dbReference type="Gene3D" id="1.10.10.60">
    <property type="entry name" value="Homeodomain-like"/>
    <property type="match status" value="1"/>
</dbReference>
<dbReference type="EMBL" id="CP133615">
    <property type="protein sequence ID" value="WMV25508.1"/>
    <property type="molecule type" value="Genomic_DNA"/>
</dbReference>
<feature type="region of interest" description="Disordered" evidence="2">
    <location>
        <begin position="1035"/>
        <end position="1059"/>
    </location>
</feature>
<feature type="compositionally biased region" description="Polar residues" evidence="2">
    <location>
        <begin position="117"/>
        <end position="130"/>
    </location>
</feature>
<accession>A0AAF0TU69</accession>
<feature type="compositionally biased region" description="Polar residues" evidence="2">
    <location>
        <begin position="1493"/>
        <end position="1520"/>
    </location>
</feature>
<feature type="compositionally biased region" description="Basic and acidic residues" evidence="2">
    <location>
        <begin position="144"/>
        <end position="162"/>
    </location>
</feature>
<evidence type="ECO:0000313" key="5">
    <source>
        <dbReference type="Proteomes" id="UP001234989"/>
    </source>
</evidence>
<dbReference type="InterPro" id="IPR009057">
    <property type="entry name" value="Homeodomain-like_sf"/>
</dbReference>
<dbReference type="PANTHER" id="PTHR47340:SF1">
    <property type="entry name" value="DUPLICATED HOMEODOMAIN-LIKE SUPERFAMILY PROTEIN"/>
    <property type="match status" value="1"/>
</dbReference>
<dbReference type="InterPro" id="IPR017884">
    <property type="entry name" value="SANT_dom"/>
</dbReference>
<dbReference type="Proteomes" id="UP001234989">
    <property type="component" value="Chromosome 4"/>
</dbReference>
<feature type="compositionally biased region" description="Basic and acidic residues" evidence="2">
    <location>
        <begin position="71"/>
        <end position="110"/>
    </location>
</feature>
<dbReference type="InterPro" id="IPR001005">
    <property type="entry name" value="SANT/Myb"/>
</dbReference>
<keyword evidence="5" id="KW-1185">Reference proteome</keyword>
<gene>
    <name evidence="4" type="ORF">MTR67_018893</name>
</gene>
<feature type="region of interest" description="Disordered" evidence="2">
    <location>
        <begin position="1700"/>
        <end position="1721"/>
    </location>
</feature>
<feature type="compositionally biased region" description="Basic and acidic residues" evidence="2">
    <location>
        <begin position="7"/>
        <end position="27"/>
    </location>
</feature>
<evidence type="ECO:0000313" key="4">
    <source>
        <dbReference type="EMBL" id="WMV25508.1"/>
    </source>
</evidence>
<feature type="compositionally biased region" description="Acidic residues" evidence="2">
    <location>
        <begin position="1041"/>
        <end position="1059"/>
    </location>
</feature>
<dbReference type="CDD" id="cd00167">
    <property type="entry name" value="SANT"/>
    <property type="match status" value="2"/>
</dbReference>
<dbReference type="PROSITE" id="PS51293">
    <property type="entry name" value="SANT"/>
    <property type="match status" value="2"/>
</dbReference>
<dbReference type="PANTHER" id="PTHR47340">
    <property type="entry name" value="DUPLICATED HOMEODOMAIN-LIKE SUPERFAMILY PROTEIN"/>
    <property type="match status" value="1"/>
</dbReference>
<feature type="compositionally biased region" description="Low complexity" evidence="2">
    <location>
        <begin position="196"/>
        <end position="218"/>
    </location>
</feature>
<evidence type="ECO:0000256" key="1">
    <source>
        <dbReference type="SAM" id="Coils"/>
    </source>
</evidence>
<feature type="region of interest" description="Disordered" evidence="2">
    <location>
        <begin position="1"/>
        <end position="223"/>
    </location>
</feature>
<feature type="compositionally biased region" description="Polar residues" evidence="2">
    <location>
        <begin position="487"/>
        <end position="498"/>
    </location>
</feature>
<dbReference type="Pfam" id="PF00249">
    <property type="entry name" value="Myb_DNA-binding"/>
    <property type="match status" value="2"/>
</dbReference>
<sequence>MPPEPLPWDRKDFFKERKHDRWREPTPHHHYTSSRWNPDYRSRGTSGHGGKQGSYHMCLEEPGHGFMTSRSNDKIVEDESSRPSRGDGGKYGRNSRENRSFGQRDWRGGHSWEAASPSGSARQNDATNDQRSMDVVVPHSLSHPHSEHVNTCDQSHSREQHNKSGSINGTASAGQRFERESSLGSIEWRPLKWTRSGSLSSRGSLSHSGSSKSMGVDSNETKPELQLGNSKAVQSLTGDATACVTSAAPSEETTSRKKPRLGWGEGLAKYEKKKVEGPEDNAVKVGASISGDSAEPGHSQPLNLADRSPRVAVFPDCPSPATPSSVACSSSPGEHIFCIFAAAYPCLGSFFILNVELSSASIVQKRDKARIAPICCGLEDKQLVKATNIDQDVGNLCGSPSVVSQYYSEGSGFNLENWDLAQISNLNSSINELLQSEDPNSVDSGFMRSTAVNKLIVWKSDITKALEKTEVEIDSLENELKTLISGPENNQLVPSASCSPPKDCYANSHEDQGATSNTASRPAPLLVDIPDDLMGEEEANIHGNEPTEVKVEDIDSPGSATSKFVQLPLEKSVEPVNAMRHGGMLISDDSKSRRLNVNMCSFTEEKAKSRSSDVKLCNFNEEKARDTIACWESSQPTANYSHSASNGSSNCGKDALYNLVIAANKDSAERAFEVFKNLLPASKCSFDFSRAVRGSSLQIDPAVKERFVKRKQFQQFKEKIIALKFRVHQHLWKEDIRMLSIRKFRAKSQKKFDFSLRPVQIGHQKHRSTIRSRFSATVGSLSLVPSSEILNFASRLLSELGAKVYRNTLRMPALILDQKERTMSRFISKNSLVADPCAVEEERGLINPWTPEEREIFIDKLATFRKDFRKIASFLDHKTTADCIEFYYKNHKSDCFERTRRKPDYSKQAKVCSANTYLVASSGKRWNREANSVSLDILGAASAIAANVEDSIEIQPKGMSKYSVRMANELERSNSLDVCQSERETVAADVLAGICGSLSSEAMSSCITSSVDPGEGNQEWKHLKVGLSTRLPRTPEVTQSVDDETCSDESCGEMDPTDWTDEEKSTFVQAVSAYGKDFVMVSRCVGTRSRDQCKIFFSKARKCLGLDKILPGSGNLERLNVNGGSDPDACVMETKLLCNEKSSLMLENVSDLCMDAGILKPDLTSSDDKDEAGELDSVDTELVSKNSVQVNCHVDKQEVEFNRDCEIQIGVCIGSGQGDENMVTVSREGVEIDGDASEIGLPYIPCEVSAKHLGEEIRGVVSSPEHVLKNRKAEITEVGRSNCSLEDRKPNVVLFGNSSRLAAARGGGLCPLNGSRNMTQLESDSECKLDVNYLESNISFQRKQMSEASNADKLSELELENVGDKQCENATQSAEQPLSSTSRLAQVESCQILGSYLLGESALTENGDPGCRASAALQEIQKVGRNLQFDTFSTTGCFLQTCSGTNRGGCSVSDLIPNREQTGSSSSIVEKPCRNGDVKLFGQILSKPCPKANPSSNAERSDGSNQKLKVGSDSFSASHSLEGNSATAKFERNNFLGSENHPVRSFGFWDGNRIQTGFSSLPDSAILLAKYPAAFGNYAIASTKMEQPSLHGVVKTAERNLNSPPVFAARDSSSNNGVAGSDYQVYRNRDVQPFTIEMKQRQDAVLSEMQRRNGFDVVAGMQQQARGVVVGRGGILQCTGVVSDPVAAIKMHYAKAEQFSGQAGSIMREDDSWRSKGDVSR</sequence>
<feature type="coiled-coil region" evidence="1">
    <location>
        <begin position="459"/>
        <end position="486"/>
    </location>
</feature>
<reference evidence="4" key="1">
    <citation type="submission" date="2023-08" db="EMBL/GenBank/DDBJ databases">
        <title>A de novo genome assembly of Solanum verrucosum Schlechtendal, a Mexican diploid species geographically isolated from the other diploid A-genome species in potato relatives.</title>
        <authorList>
            <person name="Hosaka K."/>
        </authorList>
    </citation>
    <scope>NUCLEOTIDE SEQUENCE</scope>
    <source>
        <tissue evidence="4">Young leaves</tissue>
    </source>
</reference>
<feature type="compositionally biased region" description="Basic and acidic residues" evidence="2">
    <location>
        <begin position="1707"/>
        <end position="1721"/>
    </location>
</feature>
<evidence type="ECO:0000256" key="2">
    <source>
        <dbReference type="SAM" id="MobiDB-lite"/>
    </source>
</evidence>
<evidence type="ECO:0000259" key="3">
    <source>
        <dbReference type="PROSITE" id="PS51293"/>
    </source>
</evidence>
<organism evidence="4 5">
    <name type="scientific">Solanum verrucosum</name>
    <dbReference type="NCBI Taxonomy" id="315347"/>
    <lineage>
        <taxon>Eukaryota</taxon>
        <taxon>Viridiplantae</taxon>
        <taxon>Streptophyta</taxon>
        <taxon>Embryophyta</taxon>
        <taxon>Tracheophyta</taxon>
        <taxon>Spermatophyta</taxon>
        <taxon>Magnoliopsida</taxon>
        <taxon>eudicotyledons</taxon>
        <taxon>Gunneridae</taxon>
        <taxon>Pentapetalae</taxon>
        <taxon>asterids</taxon>
        <taxon>lamiids</taxon>
        <taxon>Solanales</taxon>
        <taxon>Solanaceae</taxon>
        <taxon>Solanoideae</taxon>
        <taxon>Solaneae</taxon>
        <taxon>Solanum</taxon>
    </lineage>
</organism>
<dbReference type="GO" id="GO:0000976">
    <property type="term" value="F:transcription cis-regulatory region binding"/>
    <property type="evidence" value="ECO:0007669"/>
    <property type="project" value="UniProtKB-ARBA"/>
</dbReference>
<keyword evidence="1" id="KW-0175">Coiled coil</keyword>
<dbReference type="Gene3D" id="1.20.58.1880">
    <property type="match status" value="1"/>
</dbReference>
<name>A0AAF0TU69_SOLVR</name>
<proteinExistence type="predicted"/>
<dbReference type="SMART" id="SM00717">
    <property type="entry name" value="SANT"/>
    <property type="match status" value="2"/>
</dbReference>
<feature type="domain" description="SANT" evidence="3">
    <location>
        <begin position="1057"/>
        <end position="1105"/>
    </location>
</feature>
<feature type="domain" description="SANT" evidence="3">
    <location>
        <begin position="844"/>
        <end position="895"/>
    </location>
</feature>
<protein>
    <recommendedName>
        <fullName evidence="3">SANT domain-containing protein</fullName>
    </recommendedName>
</protein>
<feature type="region of interest" description="Disordered" evidence="2">
    <location>
        <begin position="1489"/>
        <end position="1520"/>
    </location>
</feature>